<feature type="compositionally biased region" description="Basic and acidic residues" evidence="1">
    <location>
        <begin position="785"/>
        <end position="794"/>
    </location>
</feature>
<feature type="region of interest" description="Disordered" evidence="1">
    <location>
        <begin position="77"/>
        <end position="113"/>
    </location>
</feature>
<dbReference type="PANTHER" id="PTHR33416">
    <property type="entry name" value="NUCLEAR PORE COMPLEX PROTEIN NUP1"/>
    <property type="match status" value="1"/>
</dbReference>
<dbReference type="Proteomes" id="UP000188354">
    <property type="component" value="Chromosome LG04"/>
</dbReference>
<dbReference type="AlphaFoldDB" id="A0A1J7HK11"/>
<feature type="region of interest" description="Disordered" evidence="1">
    <location>
        <begin position="779"/>
        <end position="806"/>
    </location>
</feature>
<evidence type="ECO:0008006" key="4">
    <source>
        <dbReference type="Google" id="ProtNLM"/>
    </source>
</evidence>
<dbReference type="GO" id="GO:0005635">
    <property type="term" value="C:nuclear envelope"/>
    <property type="evidence" value="ECO:0007669"/>
    <property type="project" value="TreeGrafter"/>
</dbReference>
<gene>
    <name evidence="2" type="ORF">TanjilG_07764</name>
</gene>
<proteinExistence type="predicted"/>
<sequence length="1268" mass="131864">MALEEKENPYEGFGTGGKFRKRTFRRTKTTPYDRPSTSLRNGWFSKVVDPAHKLITYTAHSLFSSLFHKRIPSSASGAETEQEVRDSHQEESAFVSNNSSGKQQGAVANGENDAQINCSDGGGLTELEKSEIDHLTALMRSRTVDVPIREEEKHTEVVPSDPTLSSELKDEDPKTPIVENRIENRLALTPYVTSSVPIEDVASPADLAKAYMGSRPSKVSLSMLGVQSPAAREGPSFLKSDDNLPLNSPVMSVVPRTVRHVGVRENGFAIPRTRGRSAIYSMARTPYARIHQTSTLKGVRRSVEGEPSSSTQSTLDQDMLYGSKQGAVKHKTSALDNDVGSVGPVRRIRHKANLYPKGSSLHLSGSSLSIARSRLGVDASQQPSSSMREPIMLNEAKHRCMELTEENAVTRPSTSGPLPSKSSEMASKILQQLDKLVSPKEKSSESRLPTVNGKSPMLSPSMLHGQALRSMEIVDSPKLLDTIKDNRFDVAHGSSSDNAQKLISQIDKVENGPLKHLAPGGLFAADADSTKQSNQAISTAKYVDSSVIKSVSYPPQKKRAFHRSADEDCLDLDTDAYPNGAVSSVFPVENKMTRLTAIAVKDISSTESIAQEKTGPLSVVMPSKSSTLGGEAHAGTDDSADGSRVGAKVDVSTSMTSSIPDPTFKPSTADTQTSFGSHKLASTNGSIAIPPVFNFGNKAAPSKEMTNSGSIFGLEKVVSSKQLGADVSFVNFGSNGNVDKVPQMLFTSSLVGGESTFPNFGASSDSNLGSSISSATVAAATDSMPKVREPRNADTESDIDSVRSSELPVSSTATTSLFTSPTSVFTFGQSNGSLAASPSLSSPFTSQNIFSSSSLAGSSSSVSASATSTPAIIPSSNGSSSNPVVASSSSTTPLFKFGSSSVPSTGIPVSSSGSEPLETKNTQDAGNGNQSSTAFGSSSAAVGSTWSGFSGFSSSAMTTVNSHSQGSVIGSSNGSVLNAEASPASSGFATYTQIQSFPFGSSASSASFGLTGNTAFSSGNLSFPSSPHVTNAAFSVGSSSFPSSSSATNIFNSGTSFGLGTSASSSAVNSVSSSNGTNTALFGSSSWQPSKSSPFGSGFNSSSSSSGFSFGTSTASVASTSSSTMFSSTPQFSFTSAAATTSTQPTFGNPNSVFTFGSSPANNDQIATEDSMAEDTVQAAPPATPVFGQQLTPVQSNFVFGASTPSGASPFKFGGQQNTTPPNPSPFQASGRQEFSAGGESFSLGTSGGGGDKSGRRIVKVKSRHRKR</sequence>
<feature type="region of interest" description="Disordered" evidence="1">
    <location>
        <begin position="623"/>
        <end position="644"/>
    </location>
</feature>
<feature type="region of interest" description="Disordered" evidence="1">
    <location>
        <begin position="1"/>
        <end position="35"/>
    </location>
</feature>
<organism evidence="2 3">
    <name type="scientific">Lupinus angustifolius</name>
    <name type="common">Narrow-leaved blue lupine</name>
    <dbReference type="NCBI Taxonomy" id="3871"/>
    <lineage>
        <taxon>Eukaryota</taxon>
        <taxon>Viridiplantae</taxon>
        <taxon>Streptophyta</taxon>
        <taxon>Embryophyta</taxon>
        <taxon>Tracheophyta</taxon>
        <taxon>Spermatophyta</taxon>
        <taxon>Magnoliopsida</taxon>
        <taxon>eudicotyledons</taxon>
        <taxon>Gunneridae</taxon>
        <taxon>Pentapetalae</taxon>
        <taxon>rosids</taxon>
        <taxon>fabids</taxon>
        <taxon>Fabales</taxon>
        <taxon>Fabaceae</taxon>
        <taxon>Papilionoideae</taxon>
        <taxon>50 kb inversion clade</taxon>
        <taxon>genistoids sensu lato</taxon>
        <taxon>core genistoids</taxon>
        <taxon>Genisteae</taxon>
        <taxon>Lupinus</taxon>
    </lineage>
</organism>
<evidence type="ECO:0000313" key="3">
    <source>
        <dbReference type="Proteomes" id="UP000188354"/>
    </source>
</evidence>
<feature type="compositionally biased region" description="Basic residues" evidence="1">
    <location>
        <begin position="18"/>
        <end position="28"/>
    </location>
</feature>
<feature type="region of interest" description="Disordered" evidence="1">
    <location>
        <begin position="294"/>
        <end position="314"/>
    </location>
</feature>
<dbReference type="GO" id="GO:0071763">
    <property type="term" value="P:nuclear membrane organization"/>
    <property type="evidence" value="ECO:0007669"/>
    <property type="project" value="TreeGrafter"/>
</dbReference>
<feature type="region of interest" description="Disordered" evidence="1">
    <location>
        <begin position="150"/>
        <end position="173"/>
    </location>
</feature>
<feature type="compositionally biased region" description="Polar residues" evidence="1">
    <location>
        <begin position="94"/>
        <end position="103"/>
    </location>
</feature>
<dbReference type="STRING" id="3871.A0A1J7HK11"/>
<feature type="compositionally biased region" description="Basic residues" evidence="1">
    <location>
        <begin position="1256"/>
        <end position="1268"/>
    </location>
</feature>
<feature type="region of interest" description="Disordered" evidence="1">
    <location>
        <begin position="866"/>
        <end position="885"/>
    </location>
</feature>
<protein>
    <recommendedName>
        <fullName evidence="4">Nuclear pore complex protein NUP1</fullName>
    </recommendedName>
</protein>
<dbReference type="Gramene" id="OIW13158">
    <property type="protein sequence ID" value="OIW13158"/>
    <property type="gene ID" value="TanjilG_07764"/>
</dbReference>
<feature type="region of interest" description="Disordered" evidence="1">
    <location>
        <begin position="1141"/>
        <end position="1165"/>
    </location>
</feature>
<feature type="region of interest" description="Disordered" evidence="1">
    <location>
        <begin position="437"/>
        <end position="459"/>
    </location>
</feature>
<dbReference type="OMA" id="ARERNDN"/>
<name>A0A1J7HK11_LUPAN</name>
<evidence type="ECO:0000313" key="2">
    <source>
        <dbReference type="EMBL" id="OIW13158.1"/>
    </source>
</evidence>
<feature type="compositionally biased region" description="Basic and acidic residues" evidence="1">
    <location>
        <begin position="82"/>
        <end position="91"/>
    </location>
</feature>
<feature type="compositionally biased region" description="Polar residues" evidence="1">
    <location>
        <begin position="1215"/>
        <end position="1233"/>
    </location>
</feature>
<dbReference type="GO" id="GO:0016973">
    <property type="term" value="P:poly(A)+ mRNA export from nucleus"/>
    <property type="evidence" value="ECO:0007669"/>
    <property type="project" value="TreeGrafter"/>
</dbReference>
<reference evidence="2 3" key="1">
    <citation type="journal article" date="2017" name="Plant Biotechnol. J.">
        <title>A comprehensive draft genome sequence for lupin (Lupinus angustifolius), an emerging health food: insights into plant-microbe interactions and legume evolution.</title>
        <authorList>
            <person name="Hane J.K."/>
            <person name="Ming Y."/>
            <person name="Kamphuis L.G."/>
            <person name="Nelson M.N."/>
            <person name="Garg G."/>
            <person name="Atkins C.A."/>
            <person name="Bayer P.E."/>
            <person name="Bravo A."/>
            <person name="Bringans S."/>
            <person name="Cannon S."/>
            <person name="Edwards D."/>
            <person name="Foley R."/>
            <person name="Gao L.L."/>
            <person name="Harrison M.J."/>
            <person name="Huang W."/>
            <person name="Hurgobin B."/>
            <person name="Li S."/>
            <person name="Liu C.W."/>
            <person name="McGrath A."/>
            <person name="Morahan G."/>
            <person name="Murray J."/>
            <person name="Weller J."/>
            <person name="Jian J."/>
            <person name="Singh K.B."/>
        </authorList>
    </citation>
    <scope>NUCLEOTIDE SEQUENCE [LARGE SCALE GENOMIC DNA]</scope>
    <source>
        <strain evidence="3">cv. Tanjil</strain>
        <tissue evidence="2">Whole plant</tissue>
    </source>
</reference>
<accession>A0A1J7HK11</accession>
<keyword evidence="3" id="KW-1185">Reference proteome</keyword>
<evidence type="ECO:0000256" key="1">
    <source>
        <dbReference type="SAM" id="MobiDB-lite"/>
    </source>
</evidence>
<feature type="region of interest" description="Disordered" evidence="1">
    <location>
        <begin position="899"/>
        <end position="936"/>
    </location>
</feature>
<feature type="compositionally biased region" description="Polar residues" evidence="1">
    <location>
        <begin position="1144"/>
        <end position="1165"/>
    </location>
</feature>
<dbReference type="EMBL" id="CM007364">
    <property type="protein sequence ID" value="OIW13158.1"/>
    <property type="molecule type" value="Genomic_DNA"/>
</dbReference>
<dbReference type="PANTHER" id="PTHR33416:SF20">
    <property type="entry name" value="NUCLEAR PORE COMPLEX PROTEIN NUP1"/>
    <property type="match status" value="1"/>
</dbReference>
<feature type="region of interest" description="Disordered" evidence="1">
    <location>
        <begin position="1205"/>
        <end position="1268"/>
    </location>
</feature>